<evidence type="ECO:0000259" key="17">
    <source>
        <dbReference type="PROSITE" id="PS50089"/>
    </source>
</evidence>
<comment type="caution">
    <text evidence="18">The sequence shown here is derived from an EMBL/GenBank/DDBJ whole genome shotgun (WGS) entry which is preliminary data.</text>
</comment>
<keyword evidence="10" id="KW-0677">Repeat</keyword>
<evidence type="ECO:0000256" key="5">
    <source>
        <dbReference type="ARBA" id="ARBA00012483"/>
    </source>
</evidence>
<comment type="subcellular location">
    <subcellularLocation>
        <location evidence="2">Cytoplasm</location>
        <location evidence="2">Cytosol</location>
    </subcellularLocation>
</comment>
<dbReference type="GO" id="GO:0043023">
    <property type="term" value="F:ribosomal large subunit binding"/>
    <property type="evidence" value="ECO:0007669"/>
    <property type="project" value="TreeGrafter"/>
</dbReference>
<dbReference type="SMART" id="SM01197">
    <property type="entry name" value="FANCL_C"/>
    <property type="match status" value="1"/>
</dbReference>
<dbReference type="GO" id="GO:0005829">
    <property type="term" value="C:cytosol"/>
    <property type="evidence" value="ECO:0007669"/>
    <property type="project" value="UniProtKB-SubCell"/>
</dbReference>
<gene>
    <name evidence="18" type="ORF">B7463_g5769</name>
</gene>
<accession>A0A3E2HAY1</accession>
<dbReference type="Gene3D" id="3.30.40.10">
    <property type="entry name" value="Zinc/RING finger domain, C3HC4 (zinc finger)"/>
    <property type="match status" value="1"/>
</dbReference>
<evidence type="ECO:0000256" key="9">
    <source>
        <dbReference type="ARBA" id="ARBA00022723"/>
    </source>
</evidence>
<evidence type="ECO:0000256" key="10">
    <source>
        <dbReference type="ARBA" id="ARBA00022737"/>
    </source>
</evidence>
<dbReference type="UniPathway" id="UPA00143"/>
<feature type="domain" description="RING-type" evidence="17">
    <location>
        <begin position="1597"/>
        <end position="1643"/>
    </location>
</feature>
<comment type="function">
    <text evidence="16">E3 ubiquitin-protein ligase. Component of the ribosome quality control complex (RQC), a ribosome-associated complex that mediates ubiquitination and extraction of incompletely synthesized nascent chains for proteasomal degradation.</text>
</comment>
<evidence type="ECO:0000256" key="4">
    <source>
        <dbReference type="ARBA" id="ARBA00007997"/>
    </source>
</evidence>
<feature type="non-terminal residue" evidence="18">
    <location>
        <position position="1662"/>
    </location>
</feature>
<dbReference type="PANTHER" id="PTHR12389">
    <property type="entry name" value="ZINC FINGER PROTEIN 294"/>
    <property type="match status" value="1"/>
</dbReference>
<dbReference type="InterPro" id="IPR013083">
    <property type="entry name" value="Znf_RING/FYVE/PHD"/>
</dbReference>
<keyword evidence="9 16" id="KW-0479">Metal-binding</keyword>
<proteinExistence type="inferred from homology"/>
<dbReference type="Pfam" id="PF22999">
    <property type="entry name" value="LTN1_E3_ligase_6th"/>
    <property type="match status" value="1"/>
</dbReference>
<dbReference type="SUPFAM" id="SSF57850">
    <property type="entry name" value="RING/U-box"/>
    <property type="match status" value="1"/>
</dbReference>
<evidence type="ECO:0000256" key="12">
    <source>
        <dbReference type="ARBA" id="ARBA00022786"/>
    </source>
</evidence>
<sequence length="1662" mass="185895">MSKRQFKSHASSSRAAAGVGFGGFGFTSAAGSLSYLTAPPDLSNISDANVVVAFKNLLKKDSTTKSKALEDLKAYVQLHPYEQDGGVEEPVLDAWVQLYPRTSIDNSRRVRELSHNVQYELLRSARKRMEKHIPKVVGSWLAGTYDRDRAVARAARDGVSSFLDTNEKQMLFWKRCQPQILQYAQEAIKETPETLSDERSVSPDDAQSKYFRVIGASLSLVLNLLLKLDQSDIAKSQNKYEEFLSNNKKLWALTSVEDSFVRRTIDQLLIVCLDTQPQIIEQDLELISNAFIGEGLRASQTSSAWQLIQALEKLTSRFPHAWTSAYKSKKSPLSRLRHFIEKGSQGGTVECWSTLRSLVKLLPQGVLPVTLEESNEFLNYFRLGITSREEPRTNSTGAWACYFETTKLLVHNLSDPLQQGKLCQESVYPIFEQYLRPSTENNKWSSANSVSVVATANLLCASIKETTARESFNNEWKRLAEALVISIRTSLPEQLKDFHKSQASVVAESRRWFGLVSEILKTSQQGNFKTDPHSHVAALIEQSSVIITSALETLVARNGKPYSAAASLDTMLQQVPTLLDVIPETREAIEKFMSSYLPKLIISPSAEYLISSLSSLGSYPNAGAFFENVWTSAVKELLLYPDNSNKFKSATALISNDAIANLAQEDSALQSFLYDAVIKAVHEGTDLTMLEATLSFNSFKVSAMTQLVDQLVEYLEINGAYLDNSLNALEIISKTKAELLQQQGDTHIALLSKLLALTELSDSDITPRINSLRFVVENVSRVDSHQDQTESPILHVIRQNLEIVGAQSLAIETLLQQAKIIIQTQETNIALLFPSPKRWLELLSPLLSQSPNPALSITNPLHGAIALVQPPSPQRAVQLPRDLKGYSAAFRMALYSSRLVLEERFSDVATDTQVDIFYLLMLVAEIATDQMGLSEENKLWSSLIDPDVAAEVQDFVSTIRSSFSPTIQSAKLWRKDNNEGPSSVIAALISKLLKASSTSSPNGFYAARALSSLLSELVERHGWQQNGGEEWLNKLDILKPTTTNVFGAIALLRGLHEALGPSKIANNFCNRLISDVAGVKIDDNEKALNLLVLVNAALSIYDGEEVPVAKNRLMFAIKQILSRKDPIPSTELSPKENEVLTEICRTLQKVIPAIKEMYGPHWVRILDLCQNIWSTIQGRLADNKLASVEASLRLTAVFRHLATAPDDSEEEEEDTDDDSLGGALQAHEEGIHHGIQDLLQLDRLKDTQPLRIVDEIIYRDVLKIPLTHIRDGEDDLSWLYPLLASDFRFVQSGAYHLLRLALQDAQEKISINVILEKTDAKLPEELLSLLLESPSIDEYADEILVTFPTPIRSYLLSWHLVFDSYVNASFKVRNDYTDNLKSGNYLSALLNFLTDVLGHSSGHPLNVDKERFEASMICSYNLELAEAETDERNMQWLLISLYYLCLKYTPNLVKNWWIECKQKQTRIAVEGWTARFFSPLVIADALDEVTRWAEEQETPSDDDKELQVKVSKKSREIYAGYEIDDTEMKIVIRLPEVYPLEGVKVDGVNRVAVTEKKWMSWLMITQGVITFSNGSITDGLSIFRKNVTGALRGQTECAICYSIISSDKKIPDKRCQTCKNMFHSSCLFKWFATSNQSTCPLCRNTFNYGVDASKARRTAGPA</sequence>
<dbReference type="EC" id="2.3.2.27" evidence="5 16"/>
<dbReference type="SUPFAM" id="SSF48371">
    <property type="entry name" value="ARM repeat"/>
    <property type="match status" value="1"/>
</dbReference>
<dbReference type="GO" id="GO:1990112">
    <property type="term" value="C:RQC complex"/>
    <property type="evidence" value="ECO:0007669"/>
    <property type="project" value="UniProtKB-UniRule"/>
</dbReference>
<dbReference type="InterPro" id="IPR016024">
    <property type="entry name" value="ARM-type_fold"/>
</dbReference>
<dbReference type="OMA" id="IYGSHWE"/>
<evidence type="ECO:0000313" key="18">
    <source>
        <dbReference type="EMBL" id="RFU30558.1"/>
    </source>
</evidence>
<comment type="pathway">
    <text evidence="3 16">Protein modification; protein ubiquitination.</text>
</comment>
<evidence type="ECO:0000256" key="7">
    <source>
        <dbReference type="ARBA" id="ARBA00022490"/>
    </source>
</evidence>
<dbReference type="CDD" id="cd16491">
    <property type="entry name" value="RING-CH-C4HC3_LTN1"/>
    <property type="match status" value="1"/>
</dbReference>
<evidence type="ECO:0000256" key="1">
    <source>
        <dbReference type="ARBA" id="ARBA00000900"/>
    </source>
</evidence>
<evidence type="ECO:0000256" key="15">
    <source>
        <dbReference type="PROSITE-ProRule" id="PRU00175"/>
    </source>
</evidence>
<comment type="subunit">
    <text evidence="16">Component of the ribosome quality control complex (RQC).</text>
</comment>
<dbReference type="STRING" id="5539.A0A3E2HAY1"/>
<evidence type="ECO:0000313" key="19">
    <source>
        <dbReference type="Proteomes" id="UP000258309"/>
    </source>
</evidence>
<evidence type="ECO:0000256" key="11">
    <source>
        <dbReference type="ARBA" id="ARBA00022771"/>
    </source>
</evidence>
<dbReference type="EMBL" id="NCSJ02000097">
    <property type="protein sequence ID" value="RFU30558.1"/>
    <property type="molecule type" value="Genomic_DNA"/>
</dbReference>
<comment type="similarity">
    <text evidence="4 16">Belongs to the LTN1 family.</text>
</comment>
<keyword evidence="11 15" id="KW-0863">Zinc-finger</keyword>
<evidence type="ECO:0000256" key="13">
    <source>
        <dbReference type="ARBA" id="ARBA00022833"/>
    </source>
</evidence>
<dbReference type="PROSITE" id="PS50089">
    <property type="entry name" value="ZF_RING_2"/>
    <property type="match status" value="1"/>
</dbReference>
<dbReference type="InterPro" id="IPR039795">
    <property type="entry name" value="LTN1/Rkr1"/>
</dbReference>
<name>A0A3E2HAY1_SCYLI</name>
<dbReference type="GO" id="GO:1990116">
    <property type="term" value="P:ribosome-associated ubiquitin-dependent protein catabolic process"/>
    <property type="evidence" value="ECO:0007669"/>
    <property type="project" value="UniProtKB-UniRule"/>
</dbReference>
<dbReference type="InterPro" id="IPR054478">
    <property type="entry name" value="LTN1_UBC"/>
</dbReference>
<feature type="non-terminal residue" evidence="18">
    <location>
        <position position="1"/>
    </location>
</feature>
<keyword evidence="8 16" id="KW-0808">Transferase</keyword>
<dbReference type="InterPro" id="IPR054476">
    <property type="entry name" value="Ltn1_N"/>
</dbReference>
<dbReference type="InterPro" id="IPR054477">
    <property type="entry name" value="LTN1_E3_ligase_6th"/>
</dbReference>
<dbReference type="PANTHER" id="PTHR12389:SF0">
    <property type="entry name" value="E3 UBIQUITIN-PROTEIN LIGASE LISTERIN"/>
    <property type="match status" value="1"/>
</dbReference>
<keyword evidence="7" id="KW-0963">Cytoplasm</keyword>
<evidence type="ECO:0000256" key="16">
    <source>
        <dbReference type="RuleBase" id="RU367090"/>
    </source>
</evidence>
<evidence type="ECO:0000256" key="14">
    <source>
        <dbReference type="ARBA" id="ARBA00055150"/>
    </source>
</evidence>
<protein>
    <recommendedName>
        <fullName evidence="6 16">E3 ubiquitin-protein ligase listerin</fullName>
        <ecNumber evidence="5 16">2.3.2.27</ecNumber>
    </recommendedName>
    <alternativeName>
        <fullName evidence="16">RING-type E3 ubiquitin transferase listerin</fullName>
    </alternativeName>
</protein>
<dbReference type="GO" id="GO:0008270">
    <property type="term" value="F:zinc ion binding"/>
    <property type="evidence" value="ECO:0007669"/>
    <property type="project" value="UniProtKB-KW"/>
</dbReference>
<dbReference type="GO" id="GO:0072344">
    <property type="term" value="P:rescue of stalled ribosome"/>
    <property type="evidence" value="ECO:0007669"/>
    <property type="project" value="UniProtKB-UniRule"/>
</dbReference>
<keyword evidence="12 16" id="KW-0833">Ubl conjugation pathway</keyword>
<dbReference type="Pfam" id="PF13639">
    <property type="entry name" value="zf-RING_2"/>
    <property type="match status" value="1"/>
</dbReference>
<dbReference type="GO" id="GO:0016567">
    <property type="term" value="P:protein ubiquitination"/>
    <property type="evidence" value="ECO:0007669"/>
    <property type="project" value="UniProtKB-UniPathway"/>
</dbReference>
<comment type="function">
    <text evidence="14">E3 ubiquitin-protein ligase component of the ribosome quality control complex (RQC), a ribosome-associated complex that mediates ubiquitination and extraction of incompletely synthesized nascent chains for proteasomal degradation. Mediates ubiquitination of proteins derived from mRNAs lacking stop codons (non-stop proteins) and other translation arrest products induced by poly-lysine sequences and tandem rare codons. Ubiquitination leads to CDC48 recruitment for extraction and degradation of the incomplete translation product. May indirectly play a role in chromatin function and transcription.</text>
</comment>
<dbReference type="InterPro" id="IPR001841">
    <property type="entry name" value="Znf_RING"/>
</dbReference>
<dbReference type="InterPro" id="IPR039804">
    <property type="entry name" value="RING-CH-C4HC3_LTN1"/>
</dbReference>
<dbReference type="Pfam" id="PF23280">
    <property type="entry name" value="TPR_26"/>
    <property type="match status" value="1"/>
</dbReference>
<dbReference type="GO" id="GO:0061630">
    <property type="term" value="F:ubiquitin protein ligase activity"/>
    <property type="evidence" value="ECO:0007669"/>
    <property type="project" value="UniProtKB-UniRule"/>
</dbReference>
<keyword evidence="19" id="KW-1185">Reference proteome</keyword>
<keyword evidence="13 16" id="KW-0862">Zinc</keyword>
<evidence type="ECO:0000256" key="2">
    <source>
        <dbReference type="ARBA" id="ARBA00004514"/>
    </source>
</evidence>
<evidence type="ECO:0000256" key="6">
    <source>
        <dbReference type="ARBA" id="ARBA00017157"/>
    </source>
</evidence>
<dbReference type="SMART" id="SM00184">
    <property type="entry name" value="RING"/>
    <property type="match status" value="1"/>
</dbReference>
<dbReference type="Proteomes" id="UP000258309">
    <property type="component" value="Unassembled WGS sequence"/>
</dbReference>
<dbReference type="Pfam" id="PF23009">
    <property type="entry name" value="UBC_like"/>
    <property type="match status" value="1"/>
</dbReference>
<dbReference type="InterPro" id="IPR057030">
    <property type="entry name" value="TPR_Rkr-1"/>
</dbReference>
<evidence type="ECO:0000256" key="8">
    <source>
        <dbReference type="ARBA" id="ARBA00022679"/>
    </source>
</evidence>
<reference evidence="18 19" key="1">
    <citation type="submission" date="2018-05" db="EMBL/GenBank/DDBJ databases">
        <title>Draft genome sequence of Scytalidium lignicola DSM 105466, a ubiquitous saprotrophic fungus.</title>
        <authorList>
            <person name="Buettner E."/>
            <person name="Gebauer A.M."/>
            <person name="Hofrichter M."/>
            <person name="Liers C."/>
            <person name="Kellner H."/>
        </authorList>
    </citation>
    <scope>NUCLEOTIDE SEQUENCE [LARGE SCALE GENOMIC DNA]</scope>
    <source>
        <strain evidence="18 19">DSM 105466</strain>
    </source>
</reference>
<comment type="catalytic activity">
    <reaction evidence="1 16">
        <text>S-ubiquitinyl-[E2 ubiquitin-conjugating enzyme]-L-cysteine + [acceptor protein]-L-lysine = [E2 ubiquitin-conjugating enzyme]-L-cysteine + N(6)-ubiquitinyl-[acceptor protein]-L-lysine.</text>
        <dbReference type="EC" id="2.3.2.27"/>
    </reaction>
</comment>
<dbReference type="FunFam" id="3.30.40.10:FF:000038">
    <property type="entry name" value="E3 ubiquitin-protein ligase listerin"/>
    <property type="match status" value="1"/>
</dbReference>
<dbReference type="OrthoDB" id="6108at2759"/>
<evidence type="ECO:0000256" key="3">
    <source>
        <dbReference type="ARBA" id="ARBA00004906"/>
    </source>
</evidence>
<dbReference type="Pfam" id="PF22958">
    <property type="entry name" value="Ltn1_1st"/>
    <property type="match status" value="1"/>
</dbReference>
<organism evidence="18 19">
    <name type="scientific">Scytalidium lignicola</name>
    <name type="common">Hyphomycete</name>
    <dbReference type="NCBI Taxonomy" id="5539"/>
    <lineage>
        <taxon>Eukaryota</taxon>
        <taxon>Fungi</taxon>
        <taxon>Dikarya</taxon>
        <taxon>Ascomycota</taxon>
        <taxon>Pezizomycotina</taxon>
        <taxon>Leotiomycetes</taxon>
        <taxon>Leotiomycetes incertae sedis</taxon>
        <taxon>Scytalidium</taxon>
    </lineage>
</organism>